<evidence type="ECO:0000256" key="2">
    <source>
        <dbReference type="SAM" id="SignalP"/>
    </source>
</evidence>
<feature type="domain" description="Organic solvent tolerance-like N-terminal" evidence="3">
    <location>
        <begin position="33"/>
        <end position="130"/>
    </location>
</feature>
<dbReference type="GO" id="GO:0009279">
    <property type="term" value="C:cell outer membrane"/>
    <property type="evidence" value="ECO:0007669"/>
    <property type="project" value="TreeGrafter"/>
</dbReference>
<accession>A0A285GLD1</accession>
<protein>
    <submittedName>
        <fullName evidence="4">Lipopolysaccharide transport protein LptA</fullName>
    </submittedName>
</protein>
<name>A0A285GLD1_9FIRM</name>
<dbReference type="Pfam" id="PF03968">
    <property type="entry name" value="LptD_N"/>
    <property type="match status" value="2"/>
</dbReference>
<evidence type="ECO:0000256" key="1">
    <source>
        <dbReference type="ARBA" id="ARBA00023237"/>
    </source>
</evidence>
<dbReference type="OrthoDB" id="1678041at2"/>
<dbReference type="Gene3D" id="2.60.450.10">
    <property type="entry name" value="Lipopolysaccharide (LPS) transport protein A like domain"/>
    <property type="match status" value="2"/>
</dbReference>
<keyword evidence="5" id="KW-1185">Reference proteome</keyword>
<dbReference type="Proteomes" id="UP000219573">
    <property type="component" value="Unassembled WGS sequence"/>
</dbReference>
<dbReference type="PANTHER" id="PTHR30189">
    <property type="entry name" value="LPS-ASSEMBLY PROTEIN"/>
    <property type="match status" value="1"/>
</dbReference>
<dbReference type="InterPro" id="IPR050218">
    <property type="entry name" value="LptD"/>
</dbReference>
<evidence type="ECO:0000313" key="5">
    <source>
        <dbReference type="Proteomes" id="UP000219573"/>
    </source>
</evidence>
<feature type="signal peptide" evidence="2">
    <location>
        <begin position="1"/>
        <end position="24"/>
    </location>
</feature>
<dbReference type="EMBL" id="OBDZ01000008">
    <property type="protein sequence ID" value="SNY24379.1"/>
    <property type="molecule type" value="Genomic_DNA"/>
</dbReference>
<reference evidence="5" key="1">
    <citation type="submission" date="2017-09" db="EMBL/GenBank/DDBJ databases">
        <authorList>
            <person name="Varghese N."/>
            <person name="Submissions S."/>
        </authorList>
    </citation>
    <scope>NUCLEOTIDE SEQUENCE [LARGE SCALE GENOMIC DNA]</scope>
    <source>
        <strain evidence="5">MSL47</strain>
    </source>
</reference>
<gene>
    <name evidence="4" type="ORF">SAMN06265827_108101</name>
</gene>
<proteinExistence type="predicted"/>
<keyword evidence="1" id="KW-0998">Cell outer membrane</keyword>
<dbReference type="RefSeq" id="WP_097017427.1">
    <property type="nucleotide sequence ID" value="NZ_OBDZ01000008.1"/>
</dbReference>
<feature type="domain" description="Organic solvent tolerance-like N-terminal" evidence="3">
    <location>
        <begin position="150"/>
        <end position="192"/>
    </location>
</feature>
<keyword evidence="2" id="KW-0732">Signal</keyword>
<organism evidence="4 5">
    <name type="scientific">Orenia metallireducens</name>
    <dbReference type="NCBI Taxonomy" id="1413210"/>
    <lineage>
        <taxon>Bacteria</taxon>
        <taxon>Bacillati</taxon>
        <taxon>Bacillota</taxon>
        <taxon>Clostridia</taxon>
        <taxon>Halanaerobiales</taxon>
        <taxon>Halobacteroidaceae</taxon>
        <taxon>Orenia</taxon>
    </lineage>
</organism>
<evidence type="ECO:0000259" key="3">
    <source>
        <dbReference type="Pfam" id="PF03968"/>
    </source>
</evidence>
<dbReference type="AlphaFoldDB" id="A0A285GLD1"/>
<dbReference type="InterPro" id="IPR005653">
    <property type="entry name" value="OstA-like_N"/>
</dbReference>
<keyword evidence="1" id="KW-0472">Membrane</keyword>
<sequence>MKNKSLILSLFILTLLFTSVNLLAQEEETILMADKLIVDDMNSEIIATGNVVLDRDNLKLTSNKLTANQNLGEIKATGEVVIQQEGSKLTGQELTLNNKSKQGVLTGNPKMENEGATITGNRFEFNLDTNKLFVYGGAHIVDESQDLIADAEEMEYNDVSQEVILTGNVYAKRGTQTVNAEEVIINLKTRKMIAKGKTKFVIPSDEKGD</sequence>
<feature type="chain" id="PRO_5012696040" evidence="2">
    <location>
        <begin position="25"/>
        <end position="209"/>
    </location>
</feature>
<dbReference type="STRING" id="1413210.U472_14830"/>
<dbReference type="PANTHER" id="PTHR30189:SF1">
    <property type="entry name" value="LPS-ASSEMBLY PROTEIN LPTD"/>
    <property type="match status" value="1"/>
</dbReference>
<evidence type="ECO:0000313" key="4">
    <source>
        <dbReference type="EMBL" id="SNY24379.1"/>
    </source>
</evidence>
<dbReference type="GO" id="GO:1990351">
    <property type="term" value="C:transporter complex"/>
    <property type="evidence" value="ECO:0007669"/>
    <property type="project" value="TreeGrafter"/>
</dbReference>